<evidence type="ECO:0000259" key="4">
    <source>
        <dbReference type="PROSITE" id="PS01124"/>
    </source>
</evidence>
<dbReference type="GO" id="GO:0003700">
    <property type="term" value="F:DNA-binding transcription factor activity"/>
    <property type="evidence" value="ECO:0007669"/>
    <property type="project" value="InterPro"/>
</dbReference>
<dbReference type="EMBL" id="JMZZ02000041">
    <property type="protein sequence ID" value="KFX75896.1"/>
    <property type="molecule type" value="Genomic_DNA"/>
</dbReference>
<name>A0A0I9RRQ4_BACFG</name>
<evidence type="ECO:0000313" key="5">
    <source>
        <dbReference type="EMBL" id="KFX75896.1"/>
    </source>
</evidence>
<dbReference type="GO" id="GO:0043565">
    <property type="term" value="F:sequence-specific DNA binding"/>
    <property type="evidence" value="ECO:0007669"/>
    <property type="project" value="InterPro"/>
</dbReference>
<reference evidence="6 7" key="3">
    <citation type="submission" date="2019-03" db="EMBL/GenBank/DDBJ databases">
        <title>Complete genome assembly of MDR B. fragilis.</title>
        <authorList>
            <person name="Sydenham T.V."/>
            <person name="Hasman H."/>
            <person name="Justesen U.S."/>
        </authorList>
    </citation>
    <scope>NUCLEOTIDE SEQUENCE [LARGE SCALE GENOMIC DNA]</scope>
    <source>
        <strain evidence="6 7">DCMOUH0067B</strain>
    </source>
</reference>
<evidence type="ECO:0000256" key="2">
    <source>
        <dbReference type="ARBA" id="ARBA00023125"/>
    </source>
</evidence>
<dbReference type="AlphaFoldDB" id="A0A0I9RRQ4"/>
<keyword evidence="2" id="KW-0238">DNA-binding</keyword>
<accession>A0A0I9RRQ4</accession>
<proteinExistence type="predicted"/>
<dbReference type="RefSeq" id="WP_032529881.1">
    <property type="nucleotide sequence ID" value="NZ_CAEUHN010000019.1"/>
</dbReference>
<reference evidence="5" key="1">
    <citation type="book" date="2014" name="THE 24TH EUROPEAN CONGRESS OF CLINICAL MICROBIOLOGY AND INFECTIOUS DISEASES" publisher="ECCMID 2014" city="Barcelona, Spain">
        <title>Identification of resistance genes in three multidrug-resistant Bacteroides fragilis isolates by whole genome sequencing.</title>
        <editorList>
            <person name="Unknown"/>
            <person name="A."/>
        </editorList>
        <authorList>
            <person name="Sydenham T.V."/>
            <person name="Hasman H."/>
            <person name="Wang M."/>
            <person name="Soki J."/>
            <person name="Nagy E."/>
            <person name="Justesen U.S."/>
        </authorList>
    </citation>
    <scope>NUCLEOTIDE SEQUENCE</scope>
    <source>
        <strain evidence="5">DCMOUH0018B</strain>
    </source>
</reference>
<dbReference type="InterPro" id="IPR018060">
    <property type="entry name" value="HTH_AraC"/>
</dbReference>
<evidence type="ECO:0000256" key="1">
    <source>
        <dbReference type="ARBA" id="ARBA00023015"/>
    </source>
</evidence>
<dbReference type="Gene3D" id="1.10.10.60">
    <property type="entry name" value="Homeodomain-like"/>
    <property type="match status" value="1"/>
</dbReference>
<keyword evidence="1" id="KW-0805">Transcription regulation</keyword>
<evidence type="ECO:0000313" key="6">
    <source>
        <dbReference type="EMBL" id="QCQ36517.1"/>
    </source>
</evidence>
<dbReference type="EMBL" id="CP036553">
    <property type="protein sequence ID" value="QCQ36517.1"/>
    <property type="molecule type" value="Genomic_DNA"/>
</dbReference>
<dbReference type="Pfam" id="PF12833">
    <property type="entry name" value="HTH_18"/>
    <property type="match status" value="1"/>
</dbReference>
<dbReference type="PANTHER" id="PTHR43280">
    <property type="entry name" value="ARAC-FAMILY TRANSCRIPTIONAL REGULATOR"/>
    <property type="match status" value="1"/>
</dbReference>
<dbReference type="PANTHER" id="PTHR43280:SF32">
    <property type="entry name" value="TRANSCRIPTIONAL REGULATORY PROTEIN"/>
    <property type="match status" value="1"/>
</dbReference>
<dbReference type="InterPro" id="IPR009057">
    <property type="entry name" value="Homeodomain-like_sf"/>
</dbReference>
<sequence length="303" mass="35777">MMASSGKETLDIKTVHQCNRCLGCKTLHPQASIIRLDHTNVEQHSIKFDFYTILLMENDIEDCCCCGRKAYDYSNATMVFLPPEQTFDIHKNRVLPQQGWLLAFHPDLLYGTTLEKNIQEYTFFFYRKEEALHLSQREKDKIIECLREMDEELHHPIDRHSQTLISRYIELLLDYCTRFYERQFITRENKNKVLLDKTDRLLDDYIYSGKLKWEGPPTSAYCAENLKLSVAYFKDLLTFETGKTLLEFFQLKRMETAKRMLLDKENTIKAIAGQLGFSNTQLFCLFFKKITGVTPNEYRYSQN</sequence>
<dbReference type="SMART" id="SM00342">
    <property type="entry name" value="HTH_ARAC"/>
    <property type="match status" value="1"/>
</dbReference>
<evidence type="ECO:0000256" key="3">
    <source>
        <dbReference type="ARBA" id="ARBA00023163"/>
    </source>
</evidence>
<reference evidence="5" key="2">
    <citation type="submission" date="2014-07" db="EMBL/GenBank/DDBJ databases">
        <title>Genetics and epidemiology of antimicrobial resistance in B. fragilis group.</title>
        <authorList>
            <person name="Sydenham T.V."/>
            <person name="Hasman H."/>
            <person name="Kemp M."/>
            <person name="Justesen U.S."/>
        </authorList>
    </citation>
    <scope>NUCLEOTIDE SEQUENCE [LARGE SCALE GENOMIC DNA]</scope>
    <source>
        <strain evidence="5">DCMOUH0018B</strain>
    </source>
</reference>
<dbReference type="Proteomes" id="UP000028294">
    <property type="component" value="Chromosome"/>
</dbReference>
<organism evidence="5">
    <name type="scientific">Bacteroides fragilis</name>
    <dbReference type="NCBI Taxonomy" id="817"/>
    <lineage>
        <taxon>Bacteria</taxon>
        <taxon>Pseudomonadati</taxon>
        <taxon>Bacteroidota</taxon>
        <taxon>Bacteroidia</taxon>
        <taxon>Bacteroidales</taxon>
        <taxon>Bacteroidaceae</taxon>
        <taxon>Bacteroides</taxon>
    </lineage>
</organism>
<dbReference type="InterPro" id="IPR020449">
    <property type="entry name" value="Tscrpt_reg_AraC-type_HTH"/>
</dbReference>
<keyword evidence="3" id="KW-0804">Transcription</keyword>
<dbReference type="PATRIC" id="fig|817.52.peg.3179"/>
<dbReference type="PRINTS" id="PR00032">
    <property type="entry name" value="HTHARAC"/>
</dbReference>
<protein>
    <submittedName>
        <fullName evidence="5 6">Transcriptional regulator</fullName>
    </submittedName>
</protein>
<dbReference type="PROSITE" id="PS01124">
    <property type="entry name" value="HTH_ARAC_FAMILY_2"/>
    <property type="match status" value="1"/>
</dbReference>
<feature type="domain" description="HTH araC/xylS-type" evidence="4">
    <location>
        <begin position="223"/>
        <end position="301"/>
    </location>
</feature>
<evidence type="ECO:0000313" key="7">
    <source>
        <dbReference type="Proteomes" id="UP000028294"/>
    </source>
</evidence>
<dbReference type="SUPFAM" id="SSF46689">
    <property type="entry name" value="Homeodomain-like"/>
    <property type="match status" value="1"/>
</dbReference>
<gene>
    <name evidence="5" type="ORF">EE52_0203635</name>
    <name evidence="6" type="ORF">IA74_010535</name>
</gene>